<name>A0AAV4UPG2_CAEEX</name>
<protein>
    <submittedName>
        <fullName evidence="1">Uncharacterized protein</fullName>
    </submittedName>
</protein>
<accession>A0AAV4UPG2</accession>
<proteinExistence type="predicted"/>
<dbReference type="AlphaFoldDB" id="A0AAV4UPG2"/>
<comment type="caution">
    <text evidence="1">The sequence shown here is derived from an EMBL/GenBank/DDBJ whole genome shotgun (WGS) entry which is preliminary data.</text>
</comment>
<dbReference type="Proteomes" id="UP001054945">
    <property type="component" value="Unassembled WGS sequence"/>
</dbReference>
<keyword evidence="2" id="KW-1185">Reference proteome</keyword>
<dbReference type="EMBL" id="BPLR01013221">
    <property type="protein sequence ID" value="GIY59622.1"/>
    <property type="molecule type" value="Genomic_DNA"/>
</dbReference>
<sequence length="150" mass="17426">MEIRNCEFCNAYVANFEVHTCRNFRNQLRQCVATLPRSSFGNIAQDINLRTEQIHYEERTSSMNQRRSSWQHSIFSNIRQRTDCEETAVDEVSSQYGVSNQNPYNSESAYLLQPPEDSSALMNQNPQFCEAWNQIPLSTLRCLLLNHVPC</sequence>
<evidence type="ECO:0000313" key="1">
    <source>
        <dbReference type="EMBL" id="GIY59622.1"/>
    </source>
</evidence>
<organism evidence="1 2">
    <name type="scientific">Caerostris extrusa</name>
    <name type="common">Bark spider</name>
    <name type="synonym">Caerostris bankana</name>
    <dbReference type="NCBI Taxonomy" id="172846"/>
    <lineage>
        <taxon>Eukaryota</taxon>
        <taxon>Metazoa</taxon>
        <taxon>Ecdysozoa</taxon>
        <taxon>Arthropoda</taxon>
        <taxon>Chelicerata</taxon>
        <taxon>Arachnida</taxon>
        <taxon>Araneae</taxon>
        <taxon>Araneomorphae</taxon>
        <taxon>Entelegynae</taxon>
        <taxon>Araneoidea</taxon>
        <taxon>Araneidae</taxon>
        <taxon>Caerostris</taxon>
    </lineage>
</organism>
<reference evidence="1 2" key="1">
    <citation type="submission" date="2021-06" db="EMBL/GenBank/DDBJ databases">
        <title>Caerostris extrusa draft genome.</title>
        <authorList>
            <person name="Kono N."/>
            <person name="Arakawa K."/>
        </authorList>
    </citation>
    <scope>NUCLEOTIDE SEQUENCE [LARGE SCALE GENOMIC DNA]</scope>
</reference>
<gene>
    <name evidence="1" type="ORF">CEXT_153021</name>
</gene>
<evidence type="ECO:0000313" key="2">
    <source>
        <dbReference type="Proteomes" id="UP001054945"/>
    </source>
</evidence>